<dbReference type="SMART" id="SM00248">
    <property type="entry name" value="ANK"/>
    <property type="match status" value="5"/>
</dbReference>
<dbReference type="STRING" id="670386.D3BF94"/>
<name>D3BF94_HETP5</name>
<proteinExistence type="predicted"/>
<dbReference type="PANTHER" id="PTHR46586:SF3">
    <property type="entry name" value="ANKYRIN REPEAT-CONTAINING PROTEIN"/>
    <property type="match status" value="1"/>
</dbReference>
<dbReference type="RefSeq" id="XP_020431929.1">
    <property type="nucleotide sequence ID" value="XM_020577481.1"/>
</dbReference>
<dbReference type="GeneID" id="31362109"/>
<protein>
    <recommendedName>
        <fullName evidence="3">Ankyrin repeat protein</fullName>
    </recommendedName>
</protein>
<dbReference type="InterPro" id="IPR036770">
    <property type="entry name" value="Ankyrin_rpt-contain_sf"/>
</dbReference>
<dbReference type="InterPro" id="IPR002110">
    <property type="entry name" value="Ankyrin_rpt"/>
</dbReference>
<keyword evidence="2" id="KW-1185">Reference proteome</keyword>
<reference evidence="1 2" key="1">
    <citation type="journal article" date="2011" name="Genome Res.">
        <title>Phylogeny-wide analysis of social amoeba genomes highlights ancient origins for complex intercellular communication.</title>
        <authorList>
            <person name="Heidel A.J."/>
            <person name="Lawal H.M."/>
            <person name="Felder M."/>
            <person name="Schilde C."/>
            <person name="Helps N.R."/>
            <person name="Tunggal B."/>
            <person name="Rivero F."/>
            <person name="John U."/>
            <person name="Schleicher M."/>
            <person name="Eichinger L."/>
            <person name="Platzer M."/>
            <person name="Noegel A.A."/>
            <person name="Schaap P."/>
            <person name="Gloeckner G."/>
        </authorList>
    </citation>
    <scope>NUCLEOTIDE SEQUENCE [LARGE SCALE GENOMIC DNA]</scope>
    <source>
        <strain evidence="2">ATCC 26659 / Pp 5 / PN500</strain>
    </source>
</reference>
<evidence type="ECO:0008006" key="3">
    <source>
        <dbReference type="Google" id="ProtNLM"/>
    </source>
</evidence>
<gene>
    <name evidence="1" type="ORF">PPL_06627</name>
</gene>
<evidence type="ECO:0000313" key="2">
    <source>
        <dbReference type="Proteomes" id="UP000001396"/>
    </source>
</evidence>
<organism evidence="1 2">
    <name type="scientific">Heterostelium pallidum (strain ATCC 26659 / Pp 5 / PN500)</name>
    <name type="common">Cellular slime mold</name>
    <name type="synonym">Polysphondylium pallidum</name>
    <dbReference type="NCBI Taxonomy" id="670386"/>
    <lineage>
        <taxon>Eukaryota</taxon>
        <taxon>Amoebozoa</taxon>
        <taxon>Evosea</taxon>
        <taxon>Eumycetozoa</taxon>
        <taxon>Dictyostelia</taxon>
        <taxon>Acytosteliales</taxon>
        <taxon>Acytosteliaceae</taxon>
        <taxon>Heterostelium</taxon>
    </lineage>
</organism>
<dbReference type="AlphaFoldDB" id="D3BF94"/>
<evidence type="ECO:0000313" key="1">
    <source>
        <dbReference type="EMBL" id="EFA79808.1"/>
    </source>
</evidence>
<sequence>MVRDQRVLVPLFKFGKLLFLSFSDLHQYIIEVENQLEIRKQIETAMESRLGDFHDYNECFLEYDEVSIEEKTYQYFKKLFLDSMLVAAEVGALHLIEYVERFFPYDLDYRYILEMAVQYGHLPIVKIYINKFLYINCLFENINNYNRFLMDIAAEYGQLEILKYLYFNRYPFSKETCNLAITNGHLNVIAFLYHNNIQNEFSLNTAISYNQFEIVKFILINKIDNVSFTSLYLAVEKANFEILKFLIPNSSLINLNQCLMEKASEIGSLEIIKYLSESTRAHCSTRVMDVACSNGHLNILLYLHFNRTEGCTQEALRLAILNNHLDVVEFLVNVKHLEIDYSVHLSTIINYRTPNFSTFKYFYERIPENIKTNPTGFLMDSFIKDDDILVLEWLRFNNFEFSPNALDIAIQNNSLSTFKWFHENTVFHLDIQHSREAIINGCLPIAKYLNDVGAPFPEFPMDIAHDLQMLIYLHQNRTEPCSFKSMDNAIYHDDISMIKYLKKHNFTIQPTRQIQSYKKFSCYLYNSRVTLIKNYHL</sequence>
<accession>D3BF94</accession>
<dbReference type="PANTHER" id="PTHR46586">
    <property type="entry name" value="ANKYRIN REPEAT-CONTAINING PROTEIN"/>
    <property type="match status" value="1"/>
</dbReference>
<dbReference type="Proteomes" id="UP000001396">
    <property type="component" value="Unassembled WGS sequence"/>
</dbReference>
<comment type="caution">
    <text evidence="1">The sequence shown here is derived from an EMBL/GenBank/DDBJ whole genome shotgun (WGS) entry which is preliminary data.</text>
</comment>
<dbReference type="EMBL" id="ADBJ01000031">
    <property type="protein sequence ID" value="EFA79808.1"/>
    <property type="molecule type" value="Genomic_DNA"/>
</dbReference>
<dbReference type="SUPFAM" id="SSF48403">
    <property type="entry name" value="Ankyrin repeat"/>
    <property type="match status" value="1"/>
</dbReference>
<dbReference type="Gene3D" id="1.25.40.20">
    <property type="entry name" value="Ankyrin repeat-containing domain"/>
    <property type="match status" value="1"/>
</dbReference>
<dbReference type="InterPro" id="IPR052050">
    <property type="entry name" value="SecEffector_AnkRepeat"/>
</dbReference>
<dbReference type="SUPFAM" id="SSF140860">
    <property type="entry name" value="Pseudo ankyrin repeat-like"/>
    <property type="match status" value="1"/>
</dbReference>
<dbReference type="Pfam" id="PF12796">
    <property type="entry name" value="Ank_2"/>
    <property type="match status" value="2"/>
</dbReference>
<dbReference type="InParanoid" id="D3BF94"/>